<feature type="compositionally biased region" description="Gly residues" evidence="4">
    <location>
        <begin position="1375"/>
        <end position="1385"/>
    </location>
</feature>
<protein>
    <submittedName>
        <fullName evidence="7">Cytosolic carboxypeptidase Nna1 isoform X7</fullName>
    </submittedName>
</protein>
<feature type="region of interest" description="Disordered" evidence="4">
    <location>
        <begin position="1460"/>
        <end position="1485"/>
    </location>
</feature>
<feature type="compositionally biased region" description="Low complexity" evidence="4">
    <location>
        <begin position="163"/>
        <end position="173"/>
    </location>
</feature>
<feature type="active site" description="Proton donor/acceptor" evidence="3">
    <location>
        <position position="879"/>
    </location>
</feature>
<dbReference type="Pfam" id="PF00246">
    <property type="entry name" value="Peptidase_M14"/>
    <property type="match status" value="1"/>
</dbReference>
<sequence length="1506" mass="170982">MLRINNIQHGLRIQHDGYYYKNYLEKILSEETGFLGSFLSKGLKTNQLEVNTDEKTLRPIARLKEPRDLFALPKDKDNDCSQQAPRWPIECQVIEERIVHIPTVPAQPEPFYQPTGKELKPNPVGEENGIVVFNYNPISAVNYDKSARSSSNKNHNDDDSSDSDVSSCESQGSTPDLKTPKRLDKNTHLITKLLTTLEQRSSSNSNEEEEDEEEEDDEDTENENEQENDEEGRTWAEENPITQEEIEDIWADKSPEYRAATPTYIRKQFGKDVIAQKYGKVGSKTKKRQRKPIELEQDLMAGLQVEFSRTSLDPNPDNDKPSPSNEYAKLKANPIFNPDMSLNLNELARQSENTSLNSCRKSSNWLSKSKRPQQQSANMEIPQPFSANYSSSSSCSPQSREHSVSPMYGPQSHQITCCSDAPCSCSCTNLNSKLNCKQNFQIKPKAGGEEEEYDDEIENLNLRKSIHDSKSSTKSLHSYLPQFSRSAVGGSKFLTNCHPYNPEEYDGLEFESRFESGNLAKAVQITPAYYELYLRPDLYTSRSRQWFYFRVRKTKRNMLYRFSIVNLIKSDSLYNDGMRPLMYSTHNAKTRNEGWVRCGDNICYYRNDDDNQTSEEEEDNSSYTLTFNIEFEHDNDTVYFAHSYPYTYSDLQDYLMEIQKNPVKSKFCKLRLLCRTLAGNNVYYLTVTTPAVTEELMKRKKSIVISARVHPSETPSSWMMKGLMDFITGDSTVAKRLRHKFIFKLIPMLNPDGVIVGNSRNSLTGKDLNRQYRTVIRETYPSIWYTKALIKRLIDECGVSMYCDMHAHSRRHNIFIYGCENKRNPEKKLTEQVFPLMLHKNVADKFSFENCKFKIQRSKEGTGRIVVWMLGITNSYTIEASFGGSLLGSRKGTHFTTQDYEHMGRAFCETLLDYCDDNPNKYYQILIFLRQQECLRLKIIERLLKEGSSAEEPINIPLSDYSSDEGSSSSSDNEGKGPSSSKDFSDLEGPCCHPLKAPPCSPELDMEIRKPHKAKMRCKSLHRRKKEERLLLDLPTTDPGSDLVFSTDDEYVMDSNGVQQCYGTIPRHIRRGLLQSELQRRYIEEIGDGLRNMPPELIITSPSNKTKHPPIKVLLKPSTTTKKYVAPPKSAELPMIGEPARRTSSWHNLNTAPQTPITPQWYSMNVTRRQQSPAVTTPKPVFKTKSMAKKEALSKEDLEIKLSLKKKIWTGIQPEDGPYGLDRSRPLTWVPPPPLKTPTKKSVDHKRADCARNVLRLENEAFLTACSQKLLEWQSINSNEEETPRDSQNSKLPMSLMMPELNEDHTMRIFKHLANMKKPTKPKSDTETKTKQKRNIITKVAETTTFLTKISKNKSRSTMAVGTYRSTVNKQTNTTGGGNPNGVGGQQHNRIHTRNPSKFKTGGIVATAVQTSNTKNKAKKSKAHKLNNIQEVTSEIRPSTSSGGALVLASTATTLVRKVKTKLKKKKSSSTTNSQNAATNTNNSSTVAKDGIVTYISAKAAGSCSS</sequence>
<comment type="cofactor">
    <cofactor evidence="1">
        <name>Zn(2+)</name>
        <dbReference type="ChEBI" id="CHEBI:29105"/>
    </cofactor>
</comment>
<feature type="compositionally biased region" description="Low complexity" evidence="4">
    <location>
        <begin position="311"/>
        <end position="325"/>
    </location>
</feature>
<evidence type="ECO:0000256" key="3">
    <source>
        <dbReference type="PROSITE-ProRule" id="PRU01379"/>
    </source>
</evidence>
<reference evidence="7" key="1">
    <citation type="submission" date="2025-08" db="UniProtKB">
        <authorList>
            <consortium name="RefSeq"/>
        </authorList>
    </citation>
    <scope>IDENTIFICATION</scope>
    <source>
        <strain evidence="7">Aabys</strain>
        <tissue evidence="7">Whole body</tissue>
    </source>
</reference>
<feature type="region of interest" description="Disordered" evidence="4">
    <location>
        <begin position="146"/>
        <end position="255"/>
    </location>
</feature>
<dbReference type="InterPro" id="IPR040626">
    <property type="entry name" value="Pepdidase_M14_N"/>
</dbReference>
<dbReference type="PROSITE" id="PS52035">
    <property type="entry name" value="PEPTIDASE_M14"/>
    <property type="match status" value="1"/>
</dbReference>
<evidence type="ECO:0000313" key="7">
    <source>
        <dbReference type="RefSeq" id="XP_058978081.1"/>
    </source>
</evidence>
<feature type="compositionally biased region" description="Low complexity" evidence="4">
    <location>
        <begin position="959"/>
        <end position="981"/>
    </location>
</feature>
<feature type="compositionally biased region" description="Basic and acidic residues" evidence="4">
    <location>
        <begin position="178"/>
        <end position="187"/>
    </location>
</feature>
<dbReference type="Proteomes" id="UP001652621">
    <property type="component" value="Unplaced"/>
</dbReference>
<comment type="similarity">
    <text evidence="2 3">Belongs to the peptidase M14 family.</text>
</comment>
<dbReference type="Gene3D" id="3.40.630.10">
    <property type="entry name" value="Zn peptidases"/>
    <property type="match status" value="1"/>
</dbReference>
<proteinExistence type="inferred from homology"/>
<dbReference type="InterPro" id="IPR000834">
    <property type="entry name" value="Peptidase_M14"/>
</dbReference>
<feature type="region of interest" description="Disordered" evidence="4">
    <location>
        <begin position="305"/>
        <end position="329"/>
    </location>
</feature>
<evidence type="ECO:0000256" key="2">
    <source>
        <dbReference type="ARBA" id="ARBA00005988"/>
    </source>
</evidence>
<dbReference type="GeneID" id="101891509"/>
<dbReference type="GO" id="GO:0004180">
    <property type="term" value="F:carboxypeptidase activity"/>
    <property type="evidence" value="ECO:0007669"/>
    <property type="project" value="UniProtKB-KW"/>
</dbReference>
<feature type="region of interest" description="Disordered" evidence="4">
    <location>
        <begin position="954"/>
        <end position="985"/>
    </location>
</feature>
<feature type="compositionally biased region" description="Acidic residues" evidence="4">
    <location>
        <begin position="206"/>
        <end position="230"/>
    </location>
</feature>
<dbReference type="PANTHER" id="PTHR12756">
    <property type="entry name" value="CYTOSOLIC CARBOXYPEPTIDASE"/>
    <property type="match status" value="1"/>
</dbReference>
<keyword evidence="7" id="KW-0378">Hydrolase</keyword>
<evidence type="ECO:0000259" key="5">
    <source>
        <dbReference type="PROSITE" id="PS52035"/>
    </source>
</evidence>
<accession>A0ABM3UX25</accession>
<dbReference type="Gene3D" id="2.60.40.3120">
    <property type="match status" value="1"/>
</dbReference>
<feature type="region of interest" description="Disordered" evidence="4">
    <location>
        <begin position="1220"/>
        <end position="1244"/>
    </location>
</feature>
<name>A0ABM3UX25_MUSDO</name>
<feature type="region of interest" description="Disordered" evidence="4">
    <location>
        <begin position="1314"/>
        <end position="1333"/>
    </location>
</feature>
<keyword evidence="7" id="KW-0645">Protease</keyword>
<feature type="region of interest" description="Disordered" evidence="4">
    <location>
        <begin position="1369"/>
        <end position="1389"/>
    </location>
</feature>
<dbReference type="SUPFAM" id="SSF53187">
    <property type="entry name" value="Zn-dependent exopeptidases"/>
    <property type="match status" value="1"/>
</dbReference>
<gene>
    <name evidence="7" type="primary">LOC101891509</name>
</gene>
<evidence type="ECO:0000256" key="1">
    <source>
        <dbReference type="ARBA" id="ARBA00001947"/>
    </source>
</evidence>
<dbReference type="Pfam" id="PF18027">
    <property type="entry name" value="Pepdidase_M14_N"/>
    <property type="match status" value="1"/>
</dbReference>
<evidence type="ECO:0000313" key="6">
    <source>
        <dbReference type="Proteomes" id="UP001652621"/>
    </source>
</evidence>
<feature type="region of interest" description="Disordered" evidence="4">
    <location>
        <begin position="353"/>
        <end position="407"/>
    </location>
</feature>
<dbReference type="RefSeq" id="XP_058978081.1">
    <property type="nucleotide sequence ID" value="XM_059122098.1"/>
</dbReference>
<evidence type="ECO:0000256" key="4">
    <source>
        <dbReference type="SAM" id="MobiDB-lite"/>
    </source>
</evidence>
<dbReference type="PANTHER" id="PTHR12756:SF45">
    <property type="entry name" value="CYTOSOLIC CARBOXYPEPTIDASE NNA1"/>
    <property type="match status" value="1"/>
</dbReference>
<feature type="compositionally biased region" description="Low complexity" evidence="4">
    <location>
        <begin position="385"/>
        <end position="398"/>
    </location>
</feature>
<dbReference type="CDD" id="cd06907">
    <property type="entry name" value="M14_AGBL2-3_like"/>
    <property type="match status" value="1"/>
</dbReference>
<dbReference type="InterPro" id="IPR050821">
    <property type="entry name" value="Cytosolic_carboxypeptidase"/>
</dbReference>
<organism evidence="6 7">
    <name type="scientific">Musca domestica</name>
    <name type="common">House fly</name>
    <dbReference type="NCBI Taxonomy" id="7370"/>
    <lineage>
        <taxon>Eukaryota</taxon>
        <taxon>Metazoa</taxon>
        <taxon>Ecdysozoa</taxon>
        <taxon>Arthropoda</taxon>
        <taxon>Hexapoda</taxon>
        <taxon>Insecta</taxon>
        <taxon>Pterygota</taxon>
        <taxon>Neoptera</taxon>
        <taxon>Endopterygota</taxon>
        <taxon>Diptera</taxon>
        <taxon>Brachycera</taxon>
        <taxon>Muscomorpha</taxon>
        <taxon>Muscoidea</taxon>
        <taxon>Muscidae</taxon>
        <taxon>Musca</taxon>
    </lineage>
</organism>
<keyword evidence="6" id="KW-1185">Reference proteome</keyword>
<feature type="compositionally biased region" description="Polar residues" evidence="4">
    <location>
        <begin position="353"/>
        <end position="378"/>
    </location>
</feature>
<keyword evidence="7" id="KW-0121">Carboxypeptidase</keyword>
<feature type="compositionally biased region" description="Low complexity" evidence="4">
    <location>
        <begin position="1469"/>
        <end position="1485"/>
    </location>
</feature>
<feature type="domain" description="Peptidase M14" evidence="5">
    <location>
        <begin position="644"/>
        <end position="915"/>
    </location>
</feature>